<comment type="similarity">
    <text evidence="1 6">Belongs to the FMO family.</text>
</comment>
<keyword evidence="5 6" id="KW-0560">Oxidoreductase</keyword>
<evidence type="ECO:0000256" key="5">
    <source>
        <dbReference type="ARBA" id="ARBA00023002"/>
    </source>
</evidence>
<keyword evidence="4" id="KW-0521">NADP</keyword>
<dbReference type="GO" id="GO:0050661">
    <property type="term" value="F:NADP binding"/>
    <property type="evidence" value="ECO:0007669"/>
    <property type="project" value="InterPro"/>
</dbReference>
<comment type="caution">
    <text evidence="8">The sequence shown here is derived from an EMBL/GenBank/DDBJ whole genome shotgun (WGS) entry which is preliminary data.</text>
</comment>
<keyword evidence="2 6" id="KW-0285">Flavoprotein</keyword>
<feature type="region of interest" description="Disordered" evidence="7">
    <location>
        <begin position="185"/>
        <end position="208"/>
    </location>
</feature>
<dbReference type="InterPro" id="IPR050346">
    <property type="entry name" value="FMO-like"/>
</dbReference>
<evidence type="ECO:0000256" key="7">
    <source>
        <dbReference type="SAM" id="MobiDB-lite"/>
    </source>
</evidence>
<dbReference type="AlphaFoldDB" id="I0Z2Y8"/>
<evidence type="ECO:0000313" key="8">
    <source>
        <dbReference type="EMBL" id="EIE25007.1"/>
    </source>
</evidence>
<dbReference type="GO" id="GO:0004499">
    <property type="term" value="F:N,N-dimethylaniline monooxygenase activity"/>
    <property type="evidence" value="ECO:0007669"/>
    <property type="project" value="InterPro"/>
</dbReference>
<dbReference type="EC" id="1.-.-.-" evidence="6"/>
<reference evidence="8 9" key="1">
    <citation type="journal article" date="2012" name="Genome Biol.">
        <title>The genome of the polar eukaryotic microalga coccomyxa subellipsoidea reveals traits of cold adaptation.</title>
        <authorList>
            <person name="Blanc G."/>
            <person name="Agarkova I."/>
            <person name="Grimwood J."/>
            <person name="Kuo A."/>
            <person name="Brueggeman A."/>
            <person name="Dunigan D."/>
            <person name="Gurnon J."/>
            <person name="Ladunga I."/>
            <person name="Lindquist E."/>
            <person name="Lucas S."/>
            <person name="Pangilinan J."/>
            <person name="Proschold T."/>
            <person name="Salamov A."/>
            <person name="Schmutz J."/>
            <person name="Weeks D."/>
            <person name="Yamada T."/>
            <person name="Claverie J.M."/>
            <person name="Grigoriev I."/>
            <person name="Van Etten J."/>
            <person name="Lomsadze A."/>
            <person name="Borodovsky M."/>
        </authorList>
    </citation>
    <scope>NUCLEOTIDE SEQUENCE [LARGE SCALE GENOMIC DNA]</scope>
    <source>
        <strain evidence="8 9">C-169</strain>
    </source>
</reference>
<dbReference type="GO" id="GO:0050660">
    <property type="term" value="F:flavin adenine dinucleotide binding"/>
    <property type="evidence" value="ECO:0007669"/>
    <property type="project" value="InterPro"/>
</dbReference>
<dbReference type="PANTHER" id="PTHR23023">
    <property type="entry name" value="DIMETHYLANILINE MONOOXYGENASE"/>
    <property type="match status" value="1"/>
</dbReference>
<dbReference type="EMBL" id="AGSI01000004">
    <property type="protein sequence ID" value="EIE25007.1"/>
    <property type="molecule type" value="Genomic_DNA"/>
</dbReference>
<dbReference type="Pfam" id="PF00743">
    <property type="entry name" value="FMO-like"/>
    <property type="match status" value="2"/>
</dbReference>
<evidence type="ECO:0000256" key="4">
    <source>
        <dbReference type="ARBA" id="ARBA00022857"/>
    </source>
</evidence>
<dbReference type="RefSeq" id="XP_005649551.1">
    <property type="nucleotide sequence ID" value="XM_005649494.1"/>
</dbReference>
<evidence type="ECO:0000256" key="6">
    <source>
        <dbReference type="RuleBase" id="RU361177"/>
    </source>
</evidence>
<dbReference type="eggNOG" id="KOG1399">
    <property type="taxonomic scope" value="Eukaryota"/>
</dbReference>
<protein>
    <recommendedName>
        <fullName evidence="6">Flavin-containing monooxygenase</fullName>
        <ecNumber evidence="6">1.-.-.-</ecNumber>
    </recommendedName>
</protein>
<keyword evidence="6" id="KW-0503">Monooxygenase</keyword>
<dbReference type="Proteomes" id="UP000007264">
    <property type="component" value="Unassembled WGS sequence"/>
</dbReference>
<dbReference type="InterPro" id="IPR000960">
    <property type="entry name" value="Flavin_mOase"/>
</dbReference>
<evidence type="ECO:0000256" key="1">
    <source>
        <dbReference type="ARBA" id="ARBA00009183"/>
    </source>
</evidence>
<accession>I0Z2Y8</accession>
<dbReference type="OrthoDB" id="66881at2759"/>
<sequence>MHVAAQRSPRFFLSKVLGPRIVPTEYRSLVIFGAQKLTTRAATMNGRDHTTESLKVAVIGAGAAGLVTARELRREGHEPVIFEQGSKVGGVWVYTDKVEEPHGASSRIGAAEERVHSSMYAGLRTNLPREVMSYTDFPFTRSWGDTRRFCGHAEVEAYLEAFAAAFDLEKYIRFNTPVLSLTPCEAGSPPRARLGSDTAPTNGHQAGHQREAMPVFDAVIVCNGHYSDPRRPDIPGMAEFPGRLLHSHSYRRNEPFEGMTVVVIGASASGEDISREIAHVADKVYLCARSWQNPAWAAETVEPFGARRNIWRRGVPSRLHPDGGVTFQGGKRVDAVDVVMFATGYCYSFPFLADTRIDGAEIVTVEDNRVSPLYKHIFPPSTAPTLSFVGLPWKVVPFAQYELQAKWIARVLSARVSLPGQRHMLADISAFYADLDKEGVPKRHTHMLGDKQWEYNDWLAAACGPDVTPLPQWRPKMYKVAGDTKRAVPETYRDVWPEAELLAEAAAEASRLGAPVEIQNQIAKTTVV</sequence>
<evidence type="ECO:0000313" key="9">
    <source>
        <dbReference type="Proteomes" id="UP000007264"/>
    </source>
</evidence>
<dbReference type="GeneID" id="17043010"/>
<proteinExistence type="inferred from homology"/>
<dbReference type="InterPro" id="IPR020946">
    <property type="entry name" value="Flavin_mOase-like"/>
</dbReference>
<evidence type="ECO:0000256" key="2">
    <source>
        <dbReference type="ARBA" id="ARBA00022630"/>
    </source>
</evidence>
<name>I0Z2Y8_COCSC</name>
<keyword evidence="3 6" id="KW-0274">FAD</keyword>
<evidence type="ECO:0000256" key="3">
    <source>
        <dbReference type="ARBA" id="ARBA00022827"/>
    </source>
</evidence>
<dbReference type="SUPFAM" id="SSF51905">
    <property type="entry name" value="FAD/NAD(P)-binding domain"/>
    <property type="match status" value="2"/>
</dbReference>
<dbReference type="STRING" id="574566.I0Z2Y8"/>
<dbReference type="KEGG" id="csl:COCSUDRAFT_27739"/>
<dbReference type="InterPro" id="IPR036188">
    <property type="entry name" value="FAD/NAD-bd_sf"/>
</dbReference>
<dbReference type="PRINTS" id="PR00370">
    <property type="entry name" value="FMOXYGENASE"/>
</dbReference>
<organism evidence="8 9">
    <name type="scientific">Coccomyxa subellipsoidea (strain C-169)</name>
    <name type="common">Green microalga</name>
    <dbReference type="NCBI Taxonomy" id="574566"/>
    <lineage>
        <taxon>Eukaryota</taxon>
        <taxon>Viridiplantae</taxon>
        <taxon>Chlorophyta</taxon>
        <taxon>core chlorophytes</taxon>
        <taxon>Trebouxiophyceae</taxon>
        <taxon>Trebouxiophyceae incertae sedis</taxon>
        <taxon>Coccomyxaceae</taxon>
        <taxon>Coccomyxa</taxon>
        <taxon>Coccomyxa subellipsoidea</taxon>
    </lineage>
</organism>
<keyword evidence="9" id="KW-1185">Reference proteome</keyword>
<dbReference type="Gene3D" id="3.50.50.60">
    <property type="entry name" value="FAD/NAD(P)-binding domain"/>
    <property type="match status" value="2"/>
</dbReference>
<gene>
    <name evidence="8" type="ORF">COCSUDRAFT_27739</name>
</gene>
<comment type="cofactor">
    <cofactor evidence="6">
        <name>FAD</name>
        <dbReference type="ChEBI" id="CHEBI:57692"/>
    </cofactor>
</comment>